<dbReference type="RefSeq" id="XP_007839351.1">
    <property type="nucleotide sequence ID" value="XM_007841160.1"/>
</dbReference>
<dbReference type="GO" id="GO:0052689">
    <property type="term" value="F:carboxylic ester hydrolase activity"/>
    <property type="evidence" value="ECO:0007669"/>
    <property type="project" value="TreeGrafter"/>
</dbReference>
<reference evidence="6" key="1">
    <citation type="journal article" date="2015" name="BMC Genomics">
        <title>Genomic and transcriptomic analysis of the endophytic fungus Pestalotiopsis fici reveals its lifestyle and high potential for synthesis of natural products.</title>
        <authorList>
            <person name="Wang X."/>
            <person name="Zhang X."/>
            <person name="Liu L."/>
            <person name="Xiang M."/>
            <person name="Wang W."/>
            <person name="Sun X."/>
            <person name="Che Y."/>
            <person name="Guo L."/>
            <person name="Liu G."/>
            <person name="Guo L."/>
            <person name="Wang C."/>
            <person name="Yin W.B."/>
            <person name="Stadler M."/>
            <person name="Zhang X."/>
            <person name="Liu X."/>
        </authorList>
    </citation>
    <scope>NUCLEOTIDE SEQUENCE [LARGE SCALE GENOMIC DNA]</scope>
    <source>
        <strain evidence="6">W106-1 / CGMCC3.15140</strain>
    </source>
</reference>
<dbReference type="GeneID" id="19277592"/>
<dbReference type="KEGG" id="pfy:PFICI_12579"/>
<accession>W3WP00</accession>
<feature type="signal peptide" evidence="3">
    <location>
        <begin position="1"/>
        <end position="20"/>
    </location>
</feature>
<dbReference type="InterPro" id="IPR002018">
    <property type="entry name" value="CarbesteraseB"/>
</dbReference>
<gene>
    <name evidence="5" type="ORF">PFICI_12579</name>
</gene>
<dbReference type="ESTHER" id="9pezi-w3wp00">
    <property type="family name" value="Fungal_carboxylesterase_lipase"/>
</dbReference>
<name>W3WP00_PESFW</name>
<proteinExistence type="inferred from homology"/>
<evidence type="ECO:0000256" key="2">
    <source>
        <dbReference type="ARBA" id="ARBA00022801"/>
    </source>
</evidence>
<feature type="chain" id="PRO_5004835213" description="Carboxylesterase type B domain-containing protein" evidence="3">
    <location>
        <begin position="21"/>
        <end position="509"/>
    </location>
</feature>
<feature type="domain" description="Carboxylesterase type B" evidence="4">
    <location>
        <begin position="372"/>
        <end position="484"/>
    </location>
</feature>
<dbReference type="PANTHER" id="PTHR43918">
    <property type="entry name" value="ACETYLCHOLINESTERASE"/>
    <property type="match status" value="1"/>
</dbReference>
<keyword evidence="3" id="KW-0732">Signal</keyword>
<dbReference type="Gene3D" id="3.40.50.1820">
    <property type="entry name" value="alpha/beta hydrolase"/>
    <property type="match status" value="2"/>
</dbReference>
<evidence type="ECO:0000313" key="6">
    <source>
        <dbReference type="Proteomes" id="UP000030651"/>
    </source>
</evidence>
<evidence type="ECO:0000313" key="5">
    <source>
        <dbReference type="EMBL" id="ETS75635.1"/>
    </source>
</evidence>
<evidence type="ECO:0000259" key="4">
    <source>
        <dbReference type="Pfam" id="PF00135"/>
    </source>
</evidence>
<organism evidence="5 6">
    <name type="scientific">Pestalotiopsis fici (strain W106-1 / CGMCC3.15140)</name>
    <dbReference type="NCBI Taxonomy" id="1229662"/>
    <lineage>
        <taxon>Eukaryota</taxon>
        <taxon>Fungi</taxon>
        <taxon>Dikarya</taxon>
        <taxon>Ascomycota</taxon>
        <taxon>Pezizomycotina</taxon>
        <taxon>Sordariomycetes</taxon>
        <taxon>Xylariomycetidae</taxon>
        <taxon>Amphisphaeriales</taxon>
        <taxon>Sporocadaceae</taxon>
        <taxon>Pestalotiopsis</taxon>
    </lineage>
</organism>
<feature type="domain" description="Carboxylesterase type B" evidence="4">
    <location>
        <begin position="40"/>
        <end position="351"/>
    </location>
</feature>
<keyword evidence="2" id="KW-0378">Hydrolase</keyword>
<dbReference type="SUPFAM" id="SSF53474">
    <property type="entry name" value="alpha/beta-Hydrolases"/>
    <property type="match status" value="1"/>
</dbReference>
<dbReference type="EMBL" id="KI912118">
    <property type="protein sequence ID" value="ETS75635.1"/>
    <property type="molecule type" value="Genomic_DNA"/>
</dbReference>
<comment type="similarity">
    <text evidence="1">Belongs to the type-B carboxylesterase/lipase family.</text>
</comment>
<keyword evidence="6" id="KW-1185">Reference proteome</keyword>
<evidence type="ECO:0000256" key="1">
    <source>
        <dbReference type="ARBA" id="ARBA00005964"/>
    </source>
</evidence>
<dbReference type="InterPro" id="IPR050654">
    <property type="entry name" value="AChE-related_enzymes"/>
</dbReference>
<dbReference type="OMA" id="DMYTYAY"/>
<dbReference type="PANTHER" id="PTHR43918:SF4">
    <property type="entry name" value="CARBOXYLIC ESTER HYDROLASE"/>
    <property type="match status" value="1"/>
</dbReference>
<evidence type="ECO:0000256" key="3">
    <source>
        <dbReference type="SAM" id="SignalP"/>
    </source>
</evidence>
<dbReference type="OrthoDB" id="408631at2759"/>
<dbReference type="InterPro" id="IPR029058">
    <property type="entry name" value="AB_hydrolase_fold"/>
</dbReference>
<dbReference type="InParanoid" id="W3WP00"/>
<sequence length="509" mass="55911">MRLHVVRFIVGLLLVPTVLALPPVPQRYVSRRAGNWTVGQVVDTTSGPVTGHAASNNTQVSEYLGIPYAKPPVDDLRWQPPVEYTGTAPINGTTFPLYNLSRGGYYVTPDVLLPDTPQSEDCLTLNVWTDPQKGESSKAVLVYIHGGSYTGGSSSEKWFNGQFMAEEQDVVVVTINYRLNIFGFPGNPTTELNLGILDQRMAVEWVRDNIASFGGDPNRIVMFGQSAGAASVDIHSYAYASDPIASGYVMQSGTAWGFGVQTQKAASDLWYLAAHAVGCHQATEARVFACMQSIPASVLIKRLPPIRYGMTPGLPYGPVADGKLVFADYSDRSPAARPVLVGNTDDESGLSKHLTPWWAGLPHWYWPVQNIFVFTCPAGQRAAVSVSKGNPTWRYRWFGAFPNTLLPWIPYNGSWHGSELPSIFNTAPQQYYTNTQREKDVGTYMRGAWAAFAKDPVHGLHKYDGWENYKPNGTTLIRLAHAKQANKNGTWASFSMGPSRAYDDDCVSA</sequence>
<dbReference type="Pfam" id="PF00135">
    <property type="entry name" value="COesterase"/>
    <property type="match status" value="2"/>
</dbReference>
<dbReference type="AlphaFoldDB" id="W3WP00"/>
<dbReference type="eggNOG" id="KOG4389">
    <property type="taxonomic scope" value="Eukaryota"/>
</dbReference>
<dbReference type="HOGENOM" id="CLU_006586_15_2_1"/>
<protein>
    <recommendedName>
        <fullName evidence="4">Carboxylesterase type B domain-containing protein</fullName>
    </recommendedName>
</protein>
<dbReference type="Proteomes" id="UP000030651">
    <property type="component" value="Unassembled WGS sequence"/>
</dbReference>